<accession>A0A8J3B199</accession>
<keyword evidence="8" id="KW-1185">Reference proteome</keyword>
<dbReference type="PANTHER" id="PTHR43716">
    <property type="entry name" value="D-2-HYDROXYGLUTARATE DEHYDROGENASE, MITOCHONDRIAL"/>
    <property type="match status" value="1"/>
</dbReference>
<keyword evidence="3" id="KW-0285">Flavoprotein</keyword>
<dbReference type="InterPro" id="IPR036318">
    <property type="entry name" value="FAD-bd_PCMH-like_sf"/>
</dbReference>
<comment type="caution">
    <text evidence="7">The sequence shown here is derived from an EMBL/GenBank/DDBJ whole genome shotgun (WGS) entry which is preliminary data.</text>
</comment>
<dbReference type="Gene3D" id="3.30.70.2190">
    <property type="match status" value="1"/>
</dbReference>
<dbReference type="Proteomes" id="UP000649739">
    <property type="component" value="Unassembled WGS sequence"/>
</dbReference>
<protein>
    <submittedName>
        <fullName evidence="7">Oxidoreductase</fullName>
    </submittedName>
</protein>
<dbReference type="FunFam" id="1.10.45.10:FF:000001">
    <property type="entry name" value="D-lactate dehydrogenase mitochondrial"/>
    <property type="match status" value="1"/>
</dbReference>
<keyword evidence="5" id="KW-0560">Oxidoreductase</keyword>
<reference evidence="7" key="2">
    <citation type="submission" date="2020-09" db="EMBL/GenBank/DDBJ databases">
        <authorList>
            <person name="Sun Q."/>
            <person name="Ohkuma M."/>
        </authorList>
    </citation>
    <scope>NUCLEOTIDE SEQUENCE</scope>
    <source>
        <strain evidence="7">JCM 3090</strain>
    </source>
</reference>
<dbReference type="RefSeq" id="WP_189169421.1">
    <property type="nucleotide sequence ID" value="NZ_BMQB01000003.1"/>
</dbReference>
<dbReference type="Pfam" id="PF01565">
    <property type="entry name" value="FAD_binding_4"/>
    <property type="match status" value="1"/>
</dbReference>
<dbReference type="GO" id="GO:0022904">
    <property type="term" value="P:respiratory electron transport chain"/>
    <property type="evidence" value="ECO:0007669"/>
    <property type="project" value="TreeGrafter"/>
</dbReference>
<evidence type="ECO:0000313" key="7">
    <source>
        <dbReference type="EMBL" id="GGJ86985.1"/>
    </source>
</evidence>
<evidence type="ECO:0000256" key="3">
    <source>
        <dbReference type="ARBA" id="ARBA00022630"/>
    </source>
</evidence>
<dbReference type="Gene3D" id="3.30.465.10">
    <property type="match status" value="1"/>
</dbReference>
<proteinExistence type="inferred from homology"/>
<dbReference type="GO" id="GO:0071949">
    <property type="term" value="F:FAD binding"/>
    <property type="evidence" value="ECO:0007669"/>
    <property type="project" value="InterPro"/>
</dbReference>
<dbReference type="InterPro" id="IPR016171">
    <property type="entry name" value="Vanillyl_alc_oxidase_C-sub2"/>
</dbReference>
<dbReference type="InterPro" id="IPR004113">
    <property type="entry name" value="FAD-bd_oxidored_4_C"/>
</dbReference>
<dbReference type="GO" id="GO:0016491">
    <property type="term" value="F:oxidoreductase activity"/>
    <property type="evidence" value="ECO:0007669"/>
    <property type="project" value="UniProtKB-KW"/>
</dbReference>
<evidence type="ECO:0000256" key="1">
    <source>
        <dbReference type="ARBA" id="ARBA00001974"/>
    </source>
</evidence>
<evidence type="ECO:0000259" key="6">
    <source>
        <dbReference type="PROSITE" id="PS51387"/>
    </source>
</evidence>
<dbReference type="InterPro" id="IPR006094">
    <property type="entry name" value="Oxid_FAD_bind_N"/>
</dbReference>
<dbReference type="PANTHER" id="PTHR43716:SF1">
    <property type="entry name" value="D-2-HYDROXYGLUTARATE DEHYDROGENASE, MITOCHONDRIAL"/>
    <property type="match status" value="1"/>
</dbReference>
<dbReference type="AlphaFoldDB" id="A0A8J3B199"/>
<name>A0A8J3B199_9ACTN</name>
<dbReference type="InterPro" id="IPR016166">
    <property type="entry name" value="FAD-bd_PCMH"/>
</dbReference>
<evidence type="ECO:0000256" key="2">
    <source>
        <dbReference type="ARBA" id="ARBA00008000"/>
    </source>
</evidence>
<keyword evidence="4" id="KW-0274">FAD</keyword>
<evidence type="ECO:0000256" key="5">
    <source>
        <dbReference type="ARBA" id="ARBA00023002"/>
    </source>
</evidence>
<dbReference type="Gene3D" id="1.10.45.10">
    <property type="entry name" value="Vanillyl-alcohol Oxidase, Chain A, domain 4"/>
    <property type="match status" value="1"/>
</dbReference>
<dbReference type="SUPFAM" id="SSF56176">
    <property type="entry name" value="FAD-binding/transporter-associated domain-like"/>
    <property type="match status" value="1"/>
</dbReference>
<evidence type="ECO:0000313" key="8">
    <source>
        <dbReference type="Proteomes" id="UP000649739"/>
    </source>
</evidence>
<dbReference type="SUPFAM" id="SSF55103">
    <property type="entry name" value="FAD-linked oxidases, C-terminal domain"/>
    <property type="match status" value="1"/>
</dbReference>
<feature type="domain" description="FAD-binding PCMH-type" evidence="6">
    <location>
        <begin position="35"/>
        <end position="214"/>
    </location>
</feature>
<dbReference type="Gene3D" id="3.30.43.10">
    <property type="entry name" value="Uridine Diphospho-n-acetylenolpyruvylglucosamine Reductase, domain 2"/>
    <property type="match status" value="1"/>
</dbReference>
<dbReference type="Pfam" id="PF02913">
    <property type="entry name" value="FAD-oxidase_C"/>
    <property type="match status" value="1"/>
</dbReference>
<dbReference type="InterPro" id="IPR016167">
    <property type="entry name" value="FAD-bd_PCMH_sub1"/>
</dbReference>
<gene>
    <name evidence="7" type="ORF">GCM10010123_15730</name>
</gene>
<organism evidence="7 8">
    <name type="scientific">Pilimelia anulata</name>
    <dbReference type="NCBI Taxonomy" id="53371"/>
    <lineage>
        <taxon>Bacteria</taxon>
        <taxon>Bacillati</taxon>
        <taxon>Actinomycetota</taxon>
        <taxon>Actinomycetes</taxon>
        <taxon>Micromonosporales</taxon>
        <taxon>Micromonosporaceae</taxon>
        <taxon>Pilimelia</taxon>
    </lineage>
</organism>
<dbReference type="PROSITE" id="PS51387">
    <property type="entry name" value="FAD_PCMH"/>
    <property type="match status" value="1"/>
</dbReference>
<dbReference type="InterPro" id="IPR016169">
    <property type="entry name" value="FAD-bd_PCMH_sub2"/>
</dbReference>
<evidence type="ECO:0000256" key="4">
    <source>
        <dbReference type="ARBA" id="ARBA00022827"/>
    </source>
</evidence>
<dbReference type="Gene3D" id="3.30.70.2740">
    <property type="match status" value="1"/>
</dbReference>
<reference evidence="7" key="1">
    <citation type="journal article" date="2014" name="Int. J. Syst. Evol. Microbiol.">
        <title>Complete genome sequence of Corynebacterium casei LMG S-19264T (=DSM 44701T), isolated from a smear-ripened cheese.</title>
        <authorList>
            <consortium name="US DOE Joint Genome Institute (JGI-PGF)"/>
            <person name="Walter F."/>
            <person name="Albersmeier A."/>
            <person name="Kalinowski J."/>
            <person name="Ruckert C."/>
        </authorList>
    </citation>
    <scope>NUCLEOTIDE SEQUENCE</scope>
    <source>
        <strain evidence="7">JCM 3090</strain>
    </source>
</reference>
<sequence length="455" mass="46070">MSDLADRLRGIVGAAHVLVDPDLRAPYETDWTRRFTGAARCVVRPADTDGVAAVVLACAAAGAAITVQGGNTGLVGGGVPAGGEVLLSLGRLTELDPVDAAGAQVTVGAGVTLEQVQRHVRPHGLDVGVDLAARSAATVGGLVATNAGGVRVIRYGSMREQVTGVEAVLADGTVVSRLAAPAKDNTGYDLTHLLAGSEGTLAVLTRVRLRLVPLLPARAVALVAVDGVPGAVELLAAARAGLPGLSAAELFLAAGLDLVRAHGRLAAPFDAPHPAYVLLEAAGRADPTDELLELLGGCPAVRDATVAADAAGVARLWAYRETHTEAISAAGVPVKLDVSVPLAALAGLVADLPGTVAAVTPDARPIVFGHLGEGNLHVNVLDAEKDGEAVTDAVLRLVAARGGSISSEHGVGRAKVRWLPLSRSAAELDAMRRIRRALDPAGTLNPGVLLADADD</sequence>
<comment type="similarity">
    <text evidence="2">Belongs to the FAD-binding oxidoreductase/transferase type 4 family.</text>
</comment>
<comment type="cofactor">
    <cofactor evidence="1">
        <name>FAD</name>
        <dbReference type="ChEBI" id="CHEBI:57692"/>
    </cofactor>
</comment>
<dbReference type="InterPro" id="IPR016164">
    <property type="entry name" value="FAD-linked_Oxase-like_C"/>
</dbReference>
<dbReference type="InterPro" id="IPR051264">
    <property type="entry name" value="FAD-oxidored/transferase_4"/>
</dbReference>
<dbReference type="EMBL" id="BMQB01000003">
    <property type="protein sequence ID" value="GGJ86985.1"/>
    <property type="molecule type" value="Genomic_DNA"/>
</dbReference>